<accession>A0A285L531</accession>
<evidence type="ECO:0000313" key="2">
    <source>
        <dbReference type="Proteomes" id="UP000219565"/>
    </source>
</evidence>
<keyword evidence="1" id="KW-0378">Hydrolase</keyword>
<dbReference type="OrthoDB" id="8871309at2"/>
<gene>
    <name evidence="1" type="ORF">SAMN04244553_1819</name>
</gene>
<dbReference type="Gene3D" id="3.40.50.1820">
    <property type="entry name" value="alpha/beta hydrolase"/>
    <property type="match status" value="1"/>
</dbReference>
<reference evidence="1 2" key="1">
    <citation type="submission" date="2017-09" db="EMBL/GenBank/DDBJ databases">
        <authorList>
            <person name="Ehlers B."/>
            <person name="Leendertz F.H."/>
        </authorList>
    </citation>
    <scope>NUCLEOTIDE SEQUENCE [LARGE SCALE GENOMIC DNA]</scope>
    <source>
        <strain evidence="1 2">DSM 45537</strain>
    </source>
</reference>
<dbReference type="AlphaFoldDB" id="A0A285L531"/>
<evidence type="ECO:0000313" key="1">
    <source>
        <dbReference type="EMBL" id="SNY80069.1"/>
    </source>
</evidence>
<dbReference type="GO" id="GO:0016787">
    <property type="term" value="F:hydrolase activity"/>
    <property type="evidence" value="ECO:0007669"/>
    <property type="project" value="UniProtKB-KW"/>
</dbReference>
<protein>
    <submittedName>
        <fullName evidence="1">Alpha/beta hydrolase family protein</fullName>
    </submittedName>
</protein>
<dbReference type="SUPFAM" id="SSF53474">
    <property type="entry name" value="alpha/beta-Hydrolases"/>
    <property type="match status" value="1"/>
</dbReference>
<dbReference type="STRING" id="1379680.GCA_001612615_01239"/>
<dbReference type="Proteomes" id="UP000219565">
    <property type="component" value="Unassembled WGS sequence"/>
</dbReference>
<dbReference type="EMBL" id="OBEG01000001">
    <property type="protein sequence ID" value="SNY80069.1"/>
    <property type="molecule type" value="Genomic_DNA"/>
</dbReference>
<keyword evidence="2" id="KW-1185">Reference proteome</keyword>
<dbReference type="InterPro" id="IPR029058">
    <property type="entry name" value="AB_hydrolase_fold"/>
</dbReference>
<name>A0A285L531_9NOCA</name>
<organism evidence="1 2">
    <name type="scientific">Nocardia amikacinitolerans</name>
    <dbReference type="NCBI Taxonomy" id="756689"/>
    <lineage>
        <taxon>Bacteria</taxon>
        <taxon>Bacillati</taxon>
        <taxon>Actinomycetota</taxon>
        <taxon>Actinomycetes</taxon>
        <taxon>Mycobacteriales</taxon>
        <taxon>Nocardiaceae</taxon>
        <taxon>Nocardia</taxon>
    </lineage>
</organism>
<dbReference type="RefSeq" id="WP_097244398.1">
    <property type="nucleotide sequence ID" value="NZ_JAMTCW010000008.1"/>
</dbReference>
<dbReference type="Pfam" id="PF02089">
    <property type="entry name" value="Palm_thioest"/>
    <property type="match status" value="1"/>
</dbReference>
<proteinExistence type="predicted"/>
<sequence>MDTVRKLLALLVPVALGLGVVVGPAAAEPVPGSARNPVLVIGGFDANVGKLETLREWLGSRGYTAYAMVLPGQPAATAPLVDSARAVADKVAEIRRETGSARVDLVGHSMGGLAQRHFVKFLDGRAAVGTYVDFGTPENGVVLALLCAPFYPGCRDLSPGSPFLTALNAAPAIPPDLPAYHLFSEDAGEEREPLPGATNASVQSFCPGRRVSHADEPIDGAFQELIDSALRGEPLITGCP</sequence>